<dbReference type="AlphaFoldDB" id="A0A2N9I7A1"/>
<keyword evidence="1" id="KW-0479">Metal-binding</keyword>
<dbReference type="InterPro" id="IPR057670">
    <property type="entry name" value="SH3_retrovirus"/>
</dbReference>
<dbReference type="InterPro" id="IPR036397">
    <property type="entry name" value="RNaseH_sf"/>
</dbReference>
<dbReference type="Pfam" id="PF07727">
    <property type="entry name" value="RVT_2"/>
    <property type="match status" value="2"/>
</dbReference>
<dbReference type="Gene3D" id="3.30.420.10">
    <property type="entry name" value="Ribonuclease H-like superfamily/Ribonuclease H"/>
    <property type="match status" value="1"/>
</dbReference>
<dbReference type="InterPro" id="IPR043502">
    <property type="entry name" value="DNA/RNA_pol_sf"/>
</dbReference>
<dbReference type="InterPro" id="IPR012337">
    <property type="entry name" value="RNaseH-like_sf"/>
</dbReference>
<evidence type="ECO:0000259" key="4">
    <source>
        <dbReference type="PROSITE" id="PS50994"/>
    </source>
</evidence>
<evidence type="ECO:0000313" key="5">
    <source>
        <dbReference type="EMBL" id="SPD20288.1"/>
    </source>
</evidence>
<evidence type="ECO:0000256" key="3">
    <source>
        <dbReference type="SAM" id="MobiDB-lite"/>
    </source>
</evidence>
<dbReference type="GO" id="GO:0046872">
    <property type="term" value="F:metal ion binding"/>
    <property type="evidence" value="ECO:0007669"/>
    <property type="project" value="UniProtKB-KW"/>
</dbReference>
<dbReference type="InterPro" id="IPR013103">
    <property type="entry name" value="RVT_2"/>
</dbReference>
<dbReference type="SUPFAM" id="SSF56672">
    <property type="entry name" value="DNA/RNA polymerases"/>
    <property type="match status" value="1"/>
</dbReference>
<dbReference type="InterPro" id="IPR039537">
    <property type="entry name" value="Retrotran_Ty1/copia-like"/>
</dbReference>
<dbReference type="GO" id="GO:0015074">
    <property type="term" value="P:DNA integration"/>
    <property type="evidence" value="ECO:0007669"/>
    <property type="project" value="InterPro"/>
</dbReference>
<dbReference type="PANTHER" id="PTHR42648">
    <property type="entry name" value="TRANSPOSASE, PUTATIVE-RELATED"/>
    <property type="match status" value="1"/>
</dbReference>
<sequence>MEALLLQQIFCLQRRVSNFNLVKVVGLNSAQEVWNTLEQRFTSTARANVLNLKLELQSVKKGNDSINAYMQRVKTARDKLSAVGVQIDDEEMLHMILKGLPKEYSSFNSAIRTRDDSLTFEKLSVLLQTEELSINESSDMNTTLAMFVSNTNKHNGGNSNFHRGRGRNFLFKRRQRRWQIWPVCQICEKIGHYAIDCYHRVDFAYQGKNPPTKLAAMANASNLNITQGNQDTWLTDSGASDHITANLNNLNQPIPFKGPEQVSVGNGQNLPIQNIACYFDSNKLLVQDLPTGRILYQGQSENGVYPIHSSSFLKSVHNKSAFKSSLSAANNWLLWQTRLGKMHKLPFPISVPKSEFPLHVLHADLWGPAPIQSYNGFRYYLVIVDDYTKFCWVYLLKNKSDTFTTFQQFKAMAEKHYNSFIHFLRTDCGGEFTSTAFNSYCANSGIIHHLTCPHTPQQNGVAERKHRHLIQTTLALLSQFGLSLSYWSYALATASHLINKLPTPLLNMSSPWEQLHHVKPDLSYLRTFGCKCFPLLTPYNTHKLQPKTTSCIFLGYPPTTKGYLCQDPITKRSYTSRHVVFNETEFPACENLAQNPTPDPQSYSPDYWLTHLLSTHSCTSLSCSYCPNHSTSVQNSNPTPVIDPSPYTAIDIPFHVFPQSPALNSAIPQSLAPISAVTPIQVPNSAETPTHVPFSAVTPVHLPNSAETPAPTPNSAVTPSSAPTSAAPAQPSPLPAPIQNTHPMQTRSKLAMQDEYDALIRQGTWSLVPPPQHHNIVGCKWVYKLKTHSDGSIARYKARLVAKGFHQQQGIDFDETFSPVIKPPTVRMILSLAVSLNWPLRQLDVSNAFLHGILKEEVYMSQPQGYISAQHPDYVCRLHKSIYADSSLFIYRSKTIIAYLLLYVDDIVLTNNTPTFLDTLIQHLSSIFELKDLGSLHYFLGIQVTRDSKGLHLSQAKYANALLHKHNMTTTKPVSTPCIPNTRLSLHDGEKLQDPYAYRSLVGALHYLTFTRPNLSFAVHQVCQYMASPTSIHLIAAKRILRYLKGTLHLGLSFRPSPLKLSTFTDANWAGDPDDRRSTSGLLVYLGPNPITWSAKKQLTVSRSSTESEYRALALASAECDNIYALAIASNPVFHARTKHIEVDFHFVRERVLRKDLAVKFVSTLDQLADIFTKSLPAHRFLDLRSNLMASVRPPELEEGC</sequence>
<keyword evidence="2" id="KW-0378">Hydrolase</keyword>
<name>A0A2N9I7A1_FAGSY</name>
<dbReference type="GO" id="GO:0003676">
    <property type="term" value="F:nucleic acid binding"/>
    <property type="evidence" value="ECO:0007669"/>
    <property type="project" value="InterPro"/>
</dbReference>
<dbReference type="InterPro" id="IPR001584">
    <property type="entry name" value="Integrase_cat-core"/>
</dbReference>
<organism evidence="5">
    <name type="scientific">Fagus sylvatica</name>
    <name type="common">Beechnut</name>
    <dbReference type="NCBI Taxonomy" id="28930"/>
    <lineage>
        <taxon>Eukaryota</taxon>
        <taxon>Viridiplantae</taxon>
        <taxon>Streptophyta</taxon>
        <taxon>Embryophyta</taxon>
        <taxon>Tracheophyta</taxon>
        <taxon>Spermatophyta</taxon>
        <taxon>Magnoliopsida</taxon>
        <taxon>eudicotyledons</taxon>
        <taxon>Gunneridae</taxon>
        <taxon>Pentapetalae</taxon>
        <taxon>rosids</taxon>
        <taxon>fabids</taxon>
        <taxon>Fagales</taxon>
        <taxon>Fagaceae</taxon>
        <taxon>Fagus</taxon>
    </lineage>
</organism>
<feature type="domain" description="Integrase catalytic" evidence="4">
    <location>
        <begin position="353"/>
        <end position="519"/>
    </location>
</feature>
<reference evidence="5" key="1">
    <citation type="submission" date="2018-02" db="EMBL/GenBank/DDBJ databases">
        <authorList>
            <person name="Cohen D.B."/>
            <person name="Kent A.D."/>
        </authorList>
    </citation>
    <scope>NUCLEOTIDE SEQUENCE</scope>
</reference>
<evidence type="ECO:0000256" key="1">
    <source>
        <dbReference type="ARBA" id="ARBA00022723"/>
    </source>
</evidence>
<dbReference type="PANTHER" id="PTHR42648:SF26">
    <property type="entry name" value="INTEGRASE CATALYTIC DOMAIN-CONTAINING PROTEIN"/>
    <property type="match status" value="1"/>
</dbReference>
<dbReference type="SUPFAM" id="SSF53098">
    <property type="entry name" value="Ribonuclease H-like"/>
    <property type="match status" value="1"/>
</dbReference>
<dbReference type="PROSITE" id="PS50994">
    <property type="entry name" value="INTEGRASE"/>
    <property type="match status" value="1"/>
</dbReference>
<feature type="region of interest" description="Disordered" evidence="3">
    <location>
        <begin position="691"/>
        <end position="741"/>
    </location>
</feature>
<dbReference type="Pfam" id="PF14223">
    <property type="entry name" value="Retrotran_gag_2"/>
    <property type="match status" value="1"/>
</dbReference>
<dbReference type="CDD" id="cd09272">
    <property type="entry name" value="RNase_HI_RT_Ty1"/>
    <property type="match status" value="1"/>
</dbReference>
<gene>
    <name evidence="5" type="ORF">FSB_LOCUS48170</name>
</gene>
<dbReference type="GO" id="GO:0016787">
    <property type="term" value="F:hydrolase activity"/>
    <property type="evidence" value="ECO:0007669"/>
    <property type="project" value="UniProtKB-KW"/>
</dbReference>
<dbReference type="EMBL" id="OIVN01004990">
    <property type="protein sequence ID" value="SPD20288.1"/>
    <property type="molecule type" value="Genomic_DNA"/>
</dbReference>
<protein>
    <recommendedName>
        <fullName evidence="4">Integrase catalytic domain-containing protein</fullName>
    </recommendedName>
</protein>
<dbReference type="Pfam" id="PF25597">
    <property type="entry name" value="SH3_retrovirus"/>
    <property type="match status" value="1"/>
</dbReference>
<feature type="compositionally biased region" description="Low complexity" evidence="3">
    <location>
        <begin position="713"/>
        <end position="729"/>
    </location>
</feature>
<proteinExistence type="predicted"/>
<accession>A0A2N9I7A1</accession>
<evidence type="ECO:0000256" key="2">
    <source>
        <dbReference type="ARBA" id="ARBA00022801"/>
    </source>
</evidence>
<dbReference type="Pfam" id="PF00665">
    <property type="entry name" value="rve"/>
    <property type="match status" value="1"/>
</dbReference>